<evidence type="ECO:0000313" key="1">
    <source>
        <dbReference type="EMBL" id="ESK83280.1"/>
    </source>
</evidence>
<name>V2WSU4_MONRO</name>
<dbReference type="InterPro" id="IPR036291">
    <property type="entry name" value="NAD(P)-bd_dom_sf"/>
</dbReference>
<dbReference type="AlphaFoldDB" id="V2WSU4"/>
<protein>
    <submittedName>
        <fullName evidence="1">Uncharacterized protein</fullName>
    </submittedName>
</protein>
<dbReference type="HOGENOM" id="CLU_1230223_0_0_1"/>
<dbReference type="OrthoDB" id="5371740at2759"/>
<dbReference type="SUPFAM" id="SSF51735">
    <property type="entry name" value="NAD(P)-binding Rossmann-fold domains"/>
    <property type="match status" value="1"/>
</dbReference>
<dbReference type="Proteomes" id="UP000017559">
    <property type="component" value="Unassembled WGS sequence"/>
</dbReference>
<dbReference type="InterPro" id="IPR002347">
    <property type="entry name" value="SDR_fam"/>
</dbReference>
<accession>V2WSU4</accession>
<comment type="caution">
    <text evidence="1">The sequence shown here is derived from an EMBL/GenBank/DDBJ whole genome shotgun (WGS) entry which is preliminary data.</text>
</comment>
<sequence length="225" mass="24489">MDHPVDINSDVAFITGAASGNLSLAKELTGKGQSDVGALGPTHQGSSLSCIYLLSALLLPLKWIQPPGKSNLLHYELGKQMFGHIDYFFANARIVEHMWLPGFDSASHTSSESITKPNLKTLDVNLVGQLGSISKAGIVHFMCSTSNFYQDKNITINCICPNATVTKIAPDDFFVPFREQGLLPPMELIIEQYISLLGSNKDNGKAIGIVGREIYGIGQAFGYWR</sequence>
<evidence type="ECO:0000313" key="2">
    <source>
        <dbReference type="Proteomes" id="UP000017559"/>
    </source>
</evidence>
<dbReference type="EMBL" id="AWSO01001594">
    <property type="protein sequence ID" value="ESK83280.1"/>
    <property type="molecule type" value="Genomic_DNA"/>
</dbReference>
<dbReference type="PRINTS" id="PR00081">
    <property type="entry name" value="GDHRDH"/>
</dbReference>
<gene>
    <name evidence="1" type="ORF">Moror_15051</name>
</gene>
<proteinExistence type="predicted"/>
<reference evidence="1 2" key="1">
    <citation type="journal article" date="2014" name="BMC Genomics">
        <title>Genome and secretome analysis of the hemibiotrophic fungal pathogen, Moniliophthora roreri, which causes frosty pod rot disease of cacao: mechanisms of the biotrophic and necrotrophic phases.</title>
        <authorList>
            <person name="Meinhardt L.W."/>
            <person name="Costa G.G.L."/>
            <person name="Thomazella D.P.T."/>
            <person name="Teixeira P.J.P.L."/>
            <person name="Carazzolle M.F."/>
            <person name="Schuster S.C."/>
            <person name="Carlson J.E."/>
            <person name="Guiltinan M.J."/>
            <person name="Mieczkowski P."/>
            <person name="Farmer A."/>
            <person name="Ramaraj T."/>
            <person name="Crozier J."/>
            <person name="Davis R.E."/>
            <person name="Shao J."/>
            <person name="Melnick R.L."/>
            <person name="Pereira G.A.G."/>
            <person name="Bailey B.A."/>
        </authorList>
    </citation>
    <scope>NUCLEOTIDE SEQUENCE [LARGE SCALE GENOMIC DNA]</scope>
    <source>
        <strain evidence="1 2">MCA 2997</strain>
    </source>
</reference>
<keyword evidence="2" id="KW-1185">Reference proteome</keyword>
<organism evidence="1 2">
    <name type="scientific">Moniliophthora roreri (strain MCA 2997)</name>
    <name type="common">Cocoa frosty pod rot fungus</name>
    <name type="synonym">Crinipellis roreri</name>
    <dbReference type="NCBI Taxonomy" id="1381753"/>
    <lineage>
        <taxon>Eukaryota</taxon>
        <taxon>Fungi</taxon>
        <taxon>Dikarya</taxon>
        <taxon>Basidiomycota</taxon>
        <taxon>Agaricomycotina</taxon>
        <taxon>Agaricomycetes</taxon>
        <taxon>Agaricomycetidae</taxon>
        <taxon>Agaricales</taxon>
        <taxon>Marasmiineae</taxon>
        <taxon>Marasmiaceae</taxon>
        <taxon>Moniliophthora</taxon>
    </lineage>
</organism>
<dbReference type="KEGG" id="mrr:Moror_15051"/>